<accession>A0ABS7C927</accession>
<reference evidence="3 4" key="1">
    <citation type="submission" date="2021-07" db="EMBL/GenBank/DDBJ databases">
        <title>Paenibacillus radiodurans sp. nov., isolated from the southeastern edge of Tengger Desert.</title>
        <authorList>
            <person name="Zhang G."/>
        </authorList>
    </citation>
    <scope>NUCLEOTIDE SEQUENCE [LARGE SCALE GENOMIC DNA]</scope>
    <source>
        <strain evidence="3 4">CCM 7311</strain>
    </source>
</reference>
<keyword evidence="3" id="KW-0540">Nuclease</keyword>
<feature type="non-terminal residue" evidence="3">
    <location>
        <position position="116"/>
    </location>
</feature>
<organism evidence="3 4">
    <name type="scientific">Paenibacillus sepulcri</name>
    <dbReference type="NCBI Taxonomy" id="359917"/>
    <lineage>
        <taxon>Bacteria</taxon>
        <taxon>Bacillati</taxon>
        <taxon>Bacillota</taxon>
        <taxon>Bacilli</taxon>
        <taxon>Bacillales</taxon>
        <taxon>Paenibacillaceae</taxon>
        <taxon>Paenibacillus</taxon>
    </lineage>
</organism>
<evidence type="ECO:0000259" key="2">
    <source>
        <dbReference type="Pfam" id="PF00149"/>
    </source>
</evidence>
<dbReference type="PANTHER" id="PTHR30337:SF7">
    <property type="entry name" value="PHOSPHOESTERASE"/>
    <property type="match status" value="1"/>
</dbReference>
<protein>
    <submittedName>
        <fullName evidence="3">DNA repair exonuclease</fullName>
    </submittedName>
</protein>
<dbReference type="InterPro" id="IPR029052">
    <property type="entry name" value="Metallo-depent_PP-like"/>
</dbReference>
<evidence type="ECO:0000313" key="4">
    <source>
        <dbReference type="Proteomes" id="UP001519887"/>
    </source>
</evidence>
<dbReference type="Pfam" id="PF00149">
    <property type="entry name" value="Metallophos"/>
    <property type="match status" value="1"/>
</dbReference>
<keyword evidence="3" id="KW-0269">Exonuclease</keyword>
<keyword evidence="4" id="KW-1185">Reference proteome</keyword>
<keyword evidence="1" id="KW-0378">Hydrolase</keyword>
<dbReference type="InterPro" id="IPR041796">
    <property type="entry name" value="Mre11_N"/>
</dbReference>
<evidence type="ECO:0000256" key="1">
    <source>
        <dbReference type="ARBA" id="ARBA00022801"/>
    </source>
</evidence>
<dbReference type="CDD" id="cd00840">
    <property type="entry name" value="MPP_Mre11_N"/>
    <property type="match status" value="1"/>
</dbReference>
<evidence type="ECO:0000313" key="3">
    <source>
        <dbReference type="EMBL" id="MBW7457393.1"/>
    </source>
</evidence>
<dbReference type="InterPro" id="IPR004843">
    <property type="entry name" value="Calcineurin-like_PHP"/>
</dbReference>
<dbReference type="GO" id="GO:0004527">
    <property type="term" value="F:exonuclease activity"/>
    <property type="evidence" value="ECO:0007669"/>
    <property type="project" value="UniProtKB-KW"/>
</dbReference>
<feature type="domain" description="Calcineurin-like phosphoesterase" evidence="2">
    <location>
        <begin position="5"/>
        <end position="100"/>
    </location>
</feature>
<name>A0ABS7C927_9BACL</name>
<dbReference type="EMBL" id="JAHZIK010000839">
    <property type="protein sequence ID" value="MBW7457393.1"/>
    <property type="molecule type" value="Genomic_DNA"/>
</dbReference>
<dbReference type="PANTHER" id="PTHR30337">
    <property type="entry name" value="COMPONENT OF ATP-DEPENDENT DSDNA EXONUCLEASE"/>
    <property type="match status" value="1"/>
</dbReference>
<gene>
    <name evidence="3" type="ORF">K0U00_25455</name>
</gene>
<dbReference type="Proteomes" id="UP001519887">
    <property type="component" value="Unassembled WGS sequence"/>
</dbReference>
<proteinExistence type="predicted"/>
<dbReference type="InterPro" id="IPR050535">
    <property type="entry name" value="DNA_Repair-Maintenance_Comp"/>
</dbReference>
<dbReference type="SUPFAM" id="SSF56300">
    <property type="entry name" value="Metallo-dependent phosphatases"/>
    <property type="match status" value="1"/>
</dbReference>
<dbReference type="Gene3D" id="3.60.21.10">
    <property type="match status" value="1"/>
</dbReference>
<sequence length="116" mass="12989">MSVPFRFIHAADLHVDSPFQGLPDAPHHVRETLADSTFRAVEKLVETAITADVDFVVIAGDLFDSADRSLRAQLALQKQWQRLHTHGVQLFVIHGNHDHLGGGRANLQWPESMTIF</sequence>
<comment type="caution">
    <text evidence="3">The sequence shown here is derived from an EMBL/GenBank/DDBJ whole genome shotgun (WGS) entry which is preliminary data.</text>
</comment>